<evidence type="ECO:0000256" key="1">
    <source>
        <dbReference type="SAM" id="SignalP"/>
    </source>
</evidence>
<protein>
    <submittedName>
        <fullName evidence="2">Uncharacterized protein</fullName>
    </submittedName>
</protein>
<feature type="chain" id="PRO_5014343146" evidence="1">
    <location>
        <begin position="20"/>
        <end position="142"/>
    </location>
</feature>
<dbReference type="AlphaFoldDB" id="A0A2K3UV52"/>
<name>A0A2K3UV52_9DEIO</name>
<accession>A0A2K3UV52</accession>
<proteinExistence type="predicted"/>
<dbReference type="PROSITE" id="PS51257">
    <property type="entry name" value="PROKAR_LIPOPROTEIN"/>
    <property type="match status" value="1"/>
</dbReference>
<comment type="caution">
    <text evidence="2">The sequence shown here is derived from an EMBL/GenBank/DDBJ whole genome shotgun (WGS) entry which is preliminary data.</text>
</comment>
<dbReference type="Proteomes" id="UP000236379">
    <property type="component" value="Unassembled WGS sequence"/>
</dbReference>
<dbReference type="RefSeq" id="WP_103310034.1">
    <property type="nucleotide sequence ID" value="NZ_PPPD01000001.1"/>
</dbReference>
<organism evidence="2 3">
    <name type="scientific">Deinococcus koreensis</name>
    <dbReference type="NCBI Taxonomy" id="2054903"/>
    <lineage>
        <taxon>Bacteria</taxon>
        <taxon>Thermotogati</taxon>
        <taxon>Deinococcota</taxon>
        <taxon>Deinococci</taxon>
        <taxon>Deinococcales</taxon>
        <taxon>Deinococcaceae</taxon>
        <taxon>Deinococcus</taxon>
    </lineage>
</organism>
<evidence type="ECO:0000313" key="3">
    <source>
        <dbReference type="Proteomes" id="UP000236379"/>
    </source>
</evidence>
<sequence>MKPVILWAPFLLLVACAPATTTTSTLLPVQPGQTWRIEAQPSSGGTPAAIKVGSIESGTGDLSSMRYSPSFDALFALAFDETAPGALSYNTQNSELRFLWRMGNPSSLYTCKITRPDVAARRWAGELRLAGEPAGSCTATLQ</sequence>
<evidence type="ECO:0000313" key="2">
    <source>
        <dbReference type="EMBL" id="PNY80414.1"/>
    </source>
</evidence>
<dbReference type="EMBL" id="PPPD01000001">
    <property type="protein sequence ID" value="PNY80414.1"/>
    <property type="molecule type" value="Genomic_DNA"/>
</dbReference>
<feature type="signal peptide" evidence="1">
    <location>
        <begin position="1"/>
        <end position="19"/>
    </location>
</feature>
<keyword evidence="1" id="KW-0732">Signal</keyword>
<reference evidence="2 3" key="1">
    <citation type="submission" date="2018-01" db="EMBL/GenBank/DDBJ databases">
        <title>Deinococcus koreensis sp. nov., a radiation-resistant bacterium isolated from river water.</title>
        <authorList>
            <person name="Choi A."/>
        </authorList>
    </citation>
    <scope>NUCLEOTIDE SEQUENCE [LARGE SCALE GENOMIC DNA]</scope>
    <source>
        <strain evidence="2 3">SJW1-2</strain>
    </source>
</reference>
<gene>
    <name evidence="2" type="ORF">CVO96_02650</name>
</gene>
<keyword evidence="3" id="KW-1185">Reference proteome</keyword>